<evidence type="ECO:0000313" key="1">
    <source>
        <dbReference type="EMBL" id="MCY1079099.1"/>
    </source>
</evidence>
<keyword evidence="2" id="KW-1185">Reference proteome</keyword>
<proteinExistence type="predicted"/>
<name>A0ABT4AD05_9BACT</name>
<comment type="caution">
    <text evidence="1">The sequence shown here is derived from an EMBL/GenBank/DDBJ whole genome shotgun (WGS) entry which is preliminary data.</text>
</comment>
<sequence length="54" mass="5616">MQPTIRSSYFIGVINTNGETNISVTEVPIKALAPAFFSAASSQSAAAAEEGKEL</sequence>
<evidence type="ECO:0000313" key="2">
    <source>
        <dbReference type="Proteomes" id="UP001207654"/>
    </source>
</evidence>
<gene>
    <name evidence="1" type="ORF">OV287_32020</name>
</gene>
<organism evidence="1 2">
    <name type="scientific">Archangium lansingense</name>
    <dbReference type="NCBI Taxonomy" id="2995310"/>
    <lineage>
        <taxon>Bacteria</taxon>
        <taxon>Pseudomonadati</taxon>
        <taxon>Myxococcota</taxon>
        <taxon>Myxococcia</taxon>
        <taxon>Myxococcales</taxon>
        <taxon>Cystobacterineae</taxon>
        <taxon>Archangiaceae</taxon>
        <taxon>Archangium</taxon>
    </lineage>
</organism>
<accession>A0ABT4AD05</accession>
<dbReference type="EMBL" id="JAPNKA010000001">
    <property type="protein sequence ID" value="MCY1079099.1"/>
    <property type="molecule type" value="Genomic_DNA"/>
</dbReference>
<dbReference type="RefSeq" id="WP_267537836.1">
    <property type="nucleotide sequence ID" value="NZ_JAPNKA010000001.1"/>
</dbReference>
<dbReference type="Proteomes" id="UP001207654">
    <property type="component" value="Unassembled WGS sequence"/>
</dbReference>
<protein>
    <submittedName>
        <fullName evidence="1">Uncharacterized protein</fullName>
    </submittedName>
</protein>
<reference evidence="1 2" key="1">
    <citation type="submission" date="2022-11" db="EMBL/GenBank/DDBJ databases">
        <title>Minimal conservation of predation-associated metabolite biosynthetic gene clusters underscores biosynthetic potential of Myxococcota including descriptions for ten novel species: Archangium lansinium sp. nov., Myxococcus landrumus sp. nov., Nannocystis bai.</title>
        <authorList>
            <person name="Ahearne A."/>
            <person name="Stevens C."/>
            <person name="Phillips K."/>
        </authorList>
    </citation>
    <scope>NUCLEOTIDE SEQUENCE [LARGE SCALE GENOMIC DNA]</scope>
    <source>
        <strain evidence="1 2">MIWBW</strain>
    </source>
</reference>